<name>A0A1Y2IMG7_TRAC3</name>
<protein>
    <submittedName>
        <fullName evidence="2">Uncharacterized protein</fullName>
    </submittedName>
</protein>
<accession>A0A1Y2IMG7</accession>
<feature type="region of interest" description="Disordered" evidence="1">
    <location>
        <begin position="353"/>
        <end position="416"/>
    </location>
</feature>
<organism evidence="2 3">
    <name type="scientific">Trametes coccinea (strain BRFM310)</name>
    <name type="common">Pycnoporus coccineus</name>
    <dbReference type="NCBI Taxonomy" id="1353009"/>
    <lineage>
        <taxon>Eukaryota</taxon>
        <taxon>Fungi</taxon>
        <taxon>Dikarya</taxon>
        <taxon>Basidiomycota</taxon>
        <taxon>Agaricomycotina</taxon>
        <taxon>Agaricomycetes</taxon>
        <taxon>Polyporales</taxon>
        <taxon>Polyporaceae</taxon>
        <taxon>Trametes</taxon>
    </lineage>
</organism>
<evidence type="ECO:0000313" key="3">
    <source>
        <dbReference type="Proteomes" id="UP000193067"/>
    </source>
</evidence>
<feature type="compositionally biased region" description="Basic and acidic residues" evidence="1">
    <location>
        <begin position="397"/>
        <end position="416"/>
    </location>
</feature>
<sequence>MAISKNITITGCSLDAPVTLTLGFLPPTADFRTVIPIAWRVIELTTGVSESYLWTNVIGACRAIIDSDSSTVTPGTHSPIPIGRSADLLKVPNRRPPAYRFSDLTPYDQRKSRVINRTNGYIDIGAGYITDLDKPSSEEFHPVLVCRRVLDATPAYVDYVPELNVWANLDYAESELLSSSVKSIKPLWHGNLTEITGKQIMITVKHVDGVLVADGPTAGGSAGTPALPTAVKDMAVVYKVDLAFATPNLVSVGVKAIVDQLVPQGYTMKSTTKMMCCDQAERDLLLAIEANQNLYGKAYLKGHSGAAMVASDIGLETWVEINPATAEWFGRAQVAVGTSAAFGGQDADAFDKAGKGGEAITGREGNGDASVTGSGDEEEERPVSPAVTVSQSGGDEFAEKGKVRPSRRDSRLSIAA</sequence>
<reference evidence="2 3" key="1">
    <citation type="journal article" date="2015" name="Biotechnol. Biofuels">
        <title>Enhanced degradation of softwood versus hardwood by the white-rot fungus Pycnoporus coccineus.</title>
        <authorList>
            <person name="Couturier M."/>
            <person name="Navarro D."/>
            <person name="Chevret D."/>
            <person name="Henrissat B."/>
            <person name="Piumi F."/>
            <person name="Ruiz-Duenas F.J."/>
            <person name="Martinez A.T."/>
            <person name="Grigoriev I.V."/>
            <person name="Riley R."/>
            <person name="Lipzen A."/>
            <person name="Berrin J.G."/>
            <person name="Master E.R."/>
            <person name="Rosso M.N."/>
        </authorList>
    </citation>
    <scope>NUCLEOTIDE SEQUENCE [LARGE SCALE GENOMIC DNA]</scope>
    <source>
        <strain evidence="2 3">BRFM310</strain>
    </source>
</reference>
<dbReference type="EMBL" id="KZ084108">
    <property type="protein sequence ID" value="OSD01883.1"/>
    <property type="molecule type" value="Genomic_DNA"/>
</dbReference>
<proteinExistence type="predicted"/>
<evidence type="ECO:0000256" key="1">
    <source>
        <dbReference type="SAM" id="MobiDB-lite"/>
    </source>
</evidence>
<dbReference type="AlphaFoldDB" id="A0A1Y2IMG7"/>
<dbReference type="OrthoDB" id="3135897at2759"/>
<keyword evidence="3" id="KW-1185">Reference proteome</keyword>
<gene>
    <name evidence="2" type="ORF">PYCCODRAFT_452973</name>
</gene>
<evidence type="ECO:0000313" key="2">
    <source>
        <dbReference type="EMBL" id="OSD01883.1"/>
    </source>
</evidence>
<dbReference type="Proteomes" id="UP000193067">
    <property type="component" value="Unassembled WGS sequence"/>
</dbReference>